<evidence type="ECO:0000313" key="12">
    <source>
        <dbReference type="Proteomes" id="UP001479436"/>
    </source>
</evidence>
<evidence type="ECO:0000256" key="2">
    <source>
        <dbReference type="ARBA" id="ARBA00002904"/>
    </source>
</evidence>
<sequence length="248" mass="27954">MLSKLSVFALLSLQLLGAYAASDIHWGYDGETGPDKWGILSDSFATCKDGKYQSPIDLTRTSAKIITNKPLNIHWPNLRTHGLNVTNNGHTLQVTVPSHTNLTMTRDAITYRLAQFHIHTPSEHHVFGKYFDMEIHFVMNNAKLNKNHVVGIVFEATNKKSSFLSHIGQDRNIPTVAGESSVIGNIDFQSLFKEVENVSEYWAYEGSLTTPPCTEGVRWAVARKVAQLSWKQFQTLRHVIKYNARTVQ</sequence>
<comment type="catalytic activity">
    <reaction evidence="8 9">
        <text>hydrogencarbonate + H(+) = CO2 + H2O</text>
        <dbReference type="Rhea" id="RHEA:10748"/>
        <dbReference type="ChEBI" id="CHEBI:15377"/>
        <dbReference type="ChEBI" id="CHEBI:15378"/>
        <dbReference type="ChEBI" id="CHEBI:16526"/>
        <dbReference type="ChEBI" id="CHEBI:17544"/>
        <dbReference type="EC" id="4.2.1.1"/>
    </reaction>
</comment>
<evidence type="ECO:0000256" key="1">
    <source>
        <dbReference type="ARBA" id="ARBA00001947"/>
    </source>
</evidence>
<dbReference type="PANTHER" id="PTHR18952">
    <property type="entry name" value="CARBONIC ANHYDRASE"/>
    <property type="match status" value="1"/>
</dbReference>
<reference evidence="11 12" key="1">
    <citation type="submission" date="2023-04" db="EMBL/GenBank/DDBJ databases">
        <title>Genome of Basidiobolus ranarum AG-B5.</title>
        <authorList>
            <person name="Stajich J.E."/>
            <person name="Carter-House D."/>
            <person name="Gryganskyi A."/>
        </authorList>
    </citation>
    <scope>NUCLEOTIDE SEQUENCE [LARGE SCALE GENOMIC DNA]</scope>
    <source>
        <strain evidence="11 12">AG-B5</strain>
    </source>
</reference>
<comment type="similarity">
    <text evidence="3 9">Belongs to the alpha-carbonic anhydrase family.</text>
</comment>
<evidence type="ECO:0000259" key="10">
    <source>
        <dbReference type="PROSITE" id="PS51144"/>
    </source>
</evidence>
<comment type="function">
    <text evidence="2 9">Reversible hydration of carbon dioxide.</text>
</comment>
<accession>A0ABR2X157</accession>
<dbReference type="InterPro" id="IPR036398">
    <property type="entry name" value="CA_dom_sf"/>
</dbReference>
<organism evidence="11 12">
    <name type="scientific">Basidiobolus ranarum</name>
    <dbReference type="NCBI Taxonomy" id="34480"/>
    <lineage>
        <taxon>Eukaryota</taxon>
        <taxon>Fungi</taxon>
        <taxon>Fungi incertae sedis</taxon>
        <taxon>Zoopagomycota</taxon>
        <taxon>Entomophthoromycotina</taxon>
        <taxon>Basidiobolomycetes</taxon>
        <taxon>Basidiobolales</taxon>
        <taxon>Basidiobolaceae</taxon>
        <taxon>Basidiobolus</taxon>
    </lineage>
</organism>
<gene>
    <name evidence="11" type="ORF">K7432_002711</name>
</gene>
<dbReference type="CDD" id="cd03124">
    <property type="entry name" value="alpha_CA_prokaryotic_like"/>
    <property type="match status" value="1"/>
</dbReference>
<keyword evidence="12" id="KW-1185">Reference proteome</keyword>
<keyword evidence="5 9" id="KW-0479">Metal-binding</keyword>
<keyword evidence="7 9" id="KW-0456">Lyase</keyword>
<dbReference type="InterPro" id="IPR001148">
    <property type="entry name" value="CA_dom"/>
</dbReference>
<dbReference type="Proteomes" id="UP001479436">
    <property type="component" value="Unassembled WGS sequence"/>
</dbReference>
<dbReference type="SUPFAM" id="SSF51069">
    <property type="entry name" value="Carbonic anhydrase"/>
    <property type="match status" value="1"/>
</dbReference>
<evidence type="ECO:0000256" key="3">
    <source>
        <dbReference type="ARBA" id="ARBA00010718"/>
    </source>
</evidence>
<evidence type="ECO:0000256" key="4">
    <source>
        <dbReference type="ARBA" id="ARBA00012925"/>
    </source>
</evidence>
<dbReference type="PANTHER" id="PTHR18952:SF265">
    <property type="entry name" value="CARBONIC ANHYDRASE"/>
    <property type="match status" value="1"/>
</dbReference>
<feature type="domain" description="Alpha-carbonic anhydrase" evidence="10">
    <location>
        <begin position="24"/>
        <end position="248"/>
    </location>
</feature>
<keyword evidence="6 9" id="KW-0862">Zinc</keyword>
<dbReference type="EMBL" id="JASJQH010000075">
    <property type="protein sequence ID" value="KAK9767484.1"/>
    <property type="molecule type" value="Genomic_DNA"/>
</dbReference>
<proteinExistence type="inferred from homology"/>
<evidence type="ECO:0000256" key="6">
    <source>
        <dbReference type="ARBA" id="ARBA00022833"/>
    </source>
</evidence>
<name>A0ABR2X157_9FUNG</name>
<dbReference type="Gene3D" id="3.10.200.10">
    <property type="entry name" value="Alpha carbonic anhydrase"/>
    <property type="match status" value="1"/>
</dbReference>
<evidence type="ECO:0000256" key="9">
    <source>
        <dbReference type="RuleBase" id="RU367011"/>
    </source>
</evidence>
<dbReference type="PROSITE" id="PS00162">
    <property type="entry name" value="ALPHA_CA_1"/>
    <property type="match status" value="1"/>
</dbReference>
<dbReference type="PROSITE" id="PS51144">
    <property type="entry name" value="ALPHA_CA_2"/>
    <property type="match status" value="1"/>
</dbReference>
<keyword evidence="9" id="KW-0732">Signal</keyword>
<comment type="caution">
    <text evidence="11">The sequence shown here is derived from an EMBL/GenBank/DDBJ whole genome shotgun (WGS) entry which is preliminary data.</text>
</comment>
<evidence type="ECO:0000313" key="11">
    <source>
        <dbReference type="EMBL" id="KAK9767484.1"/>
    </source>
</evidence>
<protein>
    <recommendedName>
        <fullName evidence="4 9">Carbonic anhydrase</fullName>
        <ecNumber evidence="4 9">4.2.1.1</ecNumber>
    </recommendedName>
</protein>
<dbReference type="EC" id="4.2.1.1" evidence="4 9"/>
<dbReference type="InterPro" id="IPR041891">
    <property type="entry name" value="Alpha_CA_prokaryot-like"/>
</dbReference>
<dbReference type="Pfam" id="PF00194">
    <property type="entry name" value="Carb_anhydrase"/>
    <property type="match status" value="1"/>
</dbReference>
<dbReference type="SMART" id="SM01057">
    <property type="entry name" value="Carb_anhydrase"/>
    <property type="match status" value="1"/>
</dbReference>
<comment type="cofactor">
    <cofactor evidence="1 9">
        <name>Zn(2+)</name>
        <dbReference type="ChEBI" id="CHEBI:29105"/>
    </cofactor>
</comment>
<evidence type="ECO:0000256" key="5">
    <source>
        <dbReference type="ARBA" id="ARBA00022723"/>
    </source>
</evidence>
<dbReference type="InterPro" id="IPR018338">
    <property type="entry name" value="Carbonic_anhydrase_a-class_CS"/>
</dbReference>
<feature type="chain" id="PRO_5044983035" description="Carbonic anhydrase" evidence="9">
    <location>
        <begin position="21"/>
        <end position="248"/>
    </location>
</feature>
<evidence type="ECO:0000256" key="8">
    <source>
        <dbReference type="ARBA" id="ARBA00048348"/>
    </source>
</evidence>
<evidence type="ECO:0000256" key="7">
    <source>
        <dbReference type="ARBA" id="ARBA00023239"/>
    </source>
</evidence>
<dbReference type="InterPro" id="IPR023561">
    <property type="entry name" value="Carbonic_anhydrase_a-class"/>
</dbReference>
<feature type="signal peptide" evidence="9">
    <location>
        <begin position="1"/>
        <end position="20"/>
    </location>
</feature>